<evidence type="ECO:0000313" key="6">
    <source>
        <dbReference type="Proteomes" id="UP001139290"/>
    </source>
</evidence>
<dbReference type="InterPro" id="IPR036388">
    <property type="entry name" value="WH-like_DNA-bd_sf"/>
</dbReference>
<dbReference type="RefSeq" id="WP_252839159.1">
    <property type="nucleotide sequence ID" value="NZ_JAJJVQ010000023.1"/>
</dbReference>
<dbReference type="Gene3D" id="1.10.10.10">
    <property type="entry name" value="Winged helix-like DNA-binding domain superfamily/Winged helix DNA-binding domain"/>
    <property type="match status" value="1"/>
</dbReference>
<sequence length="253" mass="28444">MPGIQVSMKALSGLMYIINNEVYFNEEDGHLENRAAEVSVLMAASTRRLLAVLIKSQGNPVERDILYKTVWDDNGMRSSSSNLNQYISILRKQLIQVGLPDNAVVTIPRVGFMFNAEIDVHCDMPVVVPQLPRINRVCRDFISGKIYYPVFTLTVILLCFSIFIVYFYDQGANMVTLKQLPGYPPQCEVYALPGSGAVNKVEPVPFIVQSCDNDSAYFIFKHAGPPDDRLVASCEKTKPEFFSHCHNRRDVKG</sequence>
<accession>A0ABT1BFI8</accession>
<reference evidence="5" key="1">
    <citation type="submission" date="2021-11" db="EMBL/GenBank/DDBJ databases">
        <title>Citrobacter meridianamericanus sp. nov. isolated from soil.</title>
        <authorList>
            <person name="Furlan J.P.R."/>
            <person name="Stehling E.G."/>
        </authorList>
    </citation>
    <scope>NUCLEOTIDE SEQUENCE</scope>
    <source>
        <strain evidence="5">BR102</strain>
    </source>
</reference>
<dbReference type="InterPro" id="IPR001867">
    <property type="entry name" value="OmpR/PhoB-type_DNA-bd"/>
</dbReference>
<dbReference type="InterPro" id="IPR016032">
    <property type="entry name" value="Sig_transdc_resp-reg_C-effctor"/>
</dbReference>
<evidence type="ECO:0000256" key="1">
    <source>
        <dbReference type="ARBA" id="ARBA00023125"/>
    </source>
</evidence>
<feature type="transmembrane region" description="Helical" evidence="3">
    <location>
        <begin position="146"/>
        <end position="168"/>
    </location>
</feature>
<gene>
    <name evidence="5" type="ORF">LOD26_25605</name>
</gene>
<name>A0ABT1BFI8_9ENTR</name>
<feature type="DNA-binding region" description="OmpR/PhoB-type" evidence="2">
    <location>
        <begin position="12"/>
        <end position="116"/>
    </location>
</feature>
<evidence type="ECO:0000259" key="4">
    <source>
        <dbReference type="PROSITE" id="PS51755"/>
    </source>
</evidence>
<evidence type="ECO:0000256" key="2">
    <source>
        <dbReference type="PROSITE-ProRule" id="PRU01091"/>
    </source>
</evidence>
<dbReference type="PROSITE" id="PS51755">
    <property type="entry name" value="OMPR_PHOB"/>
    <property type="match status" value="1"/>
</dbReference>
<dbReference type="SUPFAM" id="SSF46894">
    <property type="entry name" value="C-terminal effector domain of the bipartite response regulators"/>
    <property type="match status" value="1"/>
</dbReference>
<keyword evidence="3" id="KW-0812">Transmembrane</keyword>
<dbReference type="EMBL" id="JAJJVQ010000023">
    <property type="protein sequence ID" value="MCO5784642.1"/>
    <property type="molecule type" value="Genomic_DNA"/>
</dbReference>
<dbReference type="Proteomes" id="UP001139290">
    <property type="component" value="Unassembled WGS sequence"/>
</dbReference>
<dbReference type="SMART" id="SM00862">
    <property type="entry name" value="Trans_reg_C"/>
    <property type="match status" value="1"/>
</dbReference>
<comment type="caution">
    <text evidence="5">The sequence shown here is derived from an EMBL/GenBank/DDBJ whole genome shotgun (WGS) entry which is preliminary data.</text>
</comment>
<proteinExistence type="predicted"/>
<evidence type="ECO:0000313" key="5">
    <source>
        <dbReference type="EMBL" id="MCO5784642.1"/>
    </source>
</evidence>
<keyword evidence="1 2" id="KW-0238">DNA-binding</keyword>
<keyword evidence="3" id="KW-0472">Membrane</keyword>
<keyword evidence="6" id="KW-1185">Reference proteome</keyword>
<organism evidence="5 6">
    <name type="scientific">Citrobacter meridianamericanus</name>
    <dbReference type="NCBI Taxonomy" id="2894201"/>
    <lineage>
        <taxon>Bacteria</taxon>
        <taxon>Pseudomonadati</taxon>
        <taxon>Pseudomonadota</taxon>
        <taxon>Gammaproteobacteria</taxon>
        <taxon>Enterobacterales</taxon>
        <taxon>Enterobacteriaceae</taxon>
        <taxon>Citrobacter</taxon>
    </lineage>
</organism>
<protein>
    <submittedName>
        <fullName evidence="5">Winged helix-turn-helix domain-containing protein</fullName>
    </submittedName>
</protein>
<dbReference type="Pfam" id="PF00486">
    <property type="entry name" value="Trans_reg_C"/>
    <property type="match status" value="1"/>
</dbReference>
<feature type="domain" description="OmpR/PhoB-type" evidence="4">
    <location>
        <begin position="12"/>
        <end position="116"/>
    </location>
</feature>
<evidence type="ECO:0000256" key="3">
    <source>
        <dbReference type="SAM" id="Phobius"/>
    </source>
</evidence>
<keyword evidence="3" id="KW-1133">Transmembrane helix</keyword>